<evidence type="ECO:0000313" key="11">
    <source>
        <dbReference type="Proteomes" id="UP000315343"/>
    </source>
</evidence>
<dbReference type="GO" id="GO:0005524">
    <property type="term" value="F:ATP binding"/>
    <property type="evidence" value="ECO:0007669"/>
    <property type="project" value="UniProtKB-KW"/>
</dbReference>
<dbReference type="Pfam" id="PF14417">
    <property type="entry name" value="MEDS"/>
    <property type="match status" value="1"/>
</dbReference>
<accession>A0A562JHE0</accession>
<dbReference type="CDD" id="cd00082">
    <property type="entry name" value="HisKA"/>
    <property type="match status" value="1"/>
</dbReference>
<keyword evidence="4" id="KW-0808">Transferase</keyword>
<feature type="domain" description="Histidine kinase" evidence="9">
    <location>
        <begin position="220"/>
        <end position="437"/>
    </location>
</feature>
<dbReference type="AlphaFoldDB" id="A0A562JHE0"/>
<organism evidence="10 11">
    <name type="scientific">Sedimentibacter saalensis</name>
    <dbReference type="NCBI Taxonomy" id="130788"/>
    <lineage>
        <taxon>Bacteria</taxon>
        <taxon>Bacillati</taxon>
        <taxon>Bacillota</taxon>
        <taxon>Tissierellia</taxon>
        <taxon>Sedimentibacter</taxon>
    </lineage>
</organism>
<proteinExistence type="predicted"/>
<protein>
    <recommendedName>
        <fullName evidence="2">histidine kinase</fullName>
        <ecNumber evidence="2">2.7.13.3</ecNumber>
    </recommendedName>
</protein>
<dbReference type="PANTHER" id="PTHR43711:SF26">
    <property type="entry name" value="SENSOR HISTIDINE KINASE RCSC"/>
    <property type="match status" value="1"/>
</dbReference>
<dbReference type="EC" id="2.7.13.3" evidence="2"/>
<evidence type="ECO:0000256" key="1">
    <source>
        <dbReference type="ARBA" id="ARBA00000085"/>
    </source>
</evidence>
<evidence type="ECO:0000256" key="6">
    <source>
        <dbReference type="ARBA" id="ARBA00022777"/>
    </source>
</evidence>
<dbReference type="Proteomes" id="UP000315343">
    <property type="component" value="Unassembled WGS sequence"/>
</dbReference>
<dbReference type="InterPro" id="IPR005467">
    <property type="entry name" value="His_kinase_dom"/>
</dbReference>
<dbReference type="Pfam" id="PF00512">
    <property type="entry name" value="HisKA"/>
    <property type="match status" value="1"/>
</dbReference>
<keyword evidence="11" id="KW-1185">Reference proteome</keyword>
<dbReference type="EMBL" id="VLKH01000002">
    <property type="protein sequence ID" value="TWH82403.1"/>
    <property type="molecule type" value="Genomic_DNA"/>
</dbReference>
<dbReference type="PROSITE" id="PS50109">
    <property type="entry name" value="HIS_KIN"/>
    <property type="match status" value="1"/>
</dbReference>
<evidence type="ECO:0000256" key="4">
    <source>
        <dbReference type="ARBA" id="ARBA00022679"/>
    </source>
</evidence>
<dbReference type="SMART" id="SM00388">
    <property type="entry name" value="HisKA"/>
    <property type="match status" value="1"/>
</dbReference>
<evidence type="ECO:0000313" key="10">
    <source>
        <dbReference type="EMBL" id="TWH82403.1"/>
    </source>
</evidence>
<comment type="catalytic activity">
    <reaction evidence="1">
        <text>ATP + protein L-histidine = ADP + protein N-phospho-L-histidine.</text>
        <dbReference type="EC" id="2.7.13.3"/>
    </reaction>
</comment>
<dbReference type="RefSeq" id="WP_246145357.1">
    <property type="nucleotide sequence ID" value="NZ_JBCFAR010000001.1"/>
</dbReference>
<dbReference type="InterPro" id="IPR004358">
    <property type="entry name" value="Sig_transdc_His_kin-like_C"/>
</dbReference>
<dbReference type="PANTHER" id="PTHR43711">
    <property type="entry name" value="TWO-COMPONENT HISTIDINE KINASE"/>
    <property type="match status" value="1"/>
</dbReference>
<keyword evidence="6 10" id="KW-0418">Kinase</keyword>
<dbReference type="InterPro" id="IPR003661">
    <property type="entry name" value="HisK_dim/P_dom"/>
</dbReference>
<evidence type="ECO:0000256" key="8">
    <source>
        <dbReference type="ARBA" id="ARBA00023012"/>
    </source>
</evidence>
<name>A0A562JHE0_9FIRM</name>
<evidence type="ECO:0000259" key="9">
    <source>
        <dbReference type="PROSITE" id="PS50109"/>
    </source>
</evidence>
<dbReference type="SUPFAM" id="SSF47384">
    <property type="entry name" value="Homodimeric domain of signal transducing histidine kinase"/>
    <property type="match status" value="1"/>
</dbReference>
<dbReference type="InterPro" id="IPR025847">
    <property type="entry name" value="MEDS_domain"/>
</dbReference>
<reference evidence="10 11" key="1">
    <citation type="submission" date="2019-07" db="EMBL/GenBank/DDBJ databases">
        <title>Genomic Encyclopedia of Type Strains, Phase I: the one thousand microbial genomes (KMG-I) project.</title>
        <authorList>
            <person name="Kyrpides N."/>
        </authorList>
    </citation>
    <scope>NUCLEOTIDE SEQUENCE [LARGE SCALE GENOMIC DNA]</scope>
    <source>
        <strain evidence="10 11">DSM 13558</strain>
    </source>
</reference>
<dbReference type="GO" id="GO:0000155">
    <property type="term" value="F:phosphorelay sensor kinase activity"/>
    <property type="evidence" value="ECO:0007669"/>
    <property type="project" value="InterPro"/>
</dbReference>
<keyword evidence="3" id="KW-0597">Phosphoprotein</keyword>
<dbReference type="Gene3D" id="1.10.287.130">
    <property type="match status" value="1"/>
</dbReference>
<dbReference type="FunFam" id="3.30.565.10:FF:000037">
    <property type="entry name" value="Hybrid sensor histidine kinase/response regulator"/>
    <property type="match status" value="1"/>
</dbReference>
<dbReference type="InterPro" id="IPR003594">
    <property type="entry name" value="HATPase_dom"/>
</dbReference>
<evidence type="ECO:0000256" key="5">
    <source>
        <dbReference type="ARBA" id="ARBA00022741"/>
    </source>
</evidence>
<comment type="caution">
    <text evidence="10">The sequence shown here is derived from an EMBL/GenBank/DDBJ whole genome shotgun (WGS) entry which is preliminary data.</text>
</comment>
<evidence type="ECO:0000256" key="3">
    <source>
        <dbReference type="ARBA" id="ARBA00022553"/>
    </source>
</evidence>
<keyword evidence="5" id="KW-0547">Nucleotide-binding</keyword>
<dbReference type="InterPro" id="IPR050736">
    <property type="entry name" value="Sensor_HK_Regulatory"/>
</dbReference>
<dbReference type="PRINTS" id="PR00344">
    <property type="entry name" value="BCTRLSENSOR"/>
</dbReference>
<dbReference type="InterPro" id="IPR036097">
    <property type="entry name" value="HisK_dim/P_sf"/>
</dbReference>
<dbReference type="SUPFAM" id="SSF55874">
    <property type="entry name" value="ATPase domain of HSP90 chaperone/DNA topoisomerase II/histidine kinase"/>
    <property type="match status" value="1"/>
</dbReference>
<dbReference type="Pfam" id="PF02518">
    <property type="entry name" value="HATPase_c"/>
    <property type="match status" value="1"/>
</dbReference>
<sequence length="465" mass="53741">MDDSLRTSGIENIGKIYWGTHIAQLYDSVEDFFNISVPYIMSGLKSNELCLWIYSQNTSFDEIIKFLEVHMVDVDSYVKSGQLILIPYTEIYIEDDSFNEVRANRQWKHYVERALKEGYDGLRAVADTYWLEKSYYRTFERYENNIQKIIPEMNFIVLCLYDASKSDTLQIAEIIKNHSYVIIKSDDKYEIVKNVELLIKDRQLLQAHEYDRLKNEFMANVSHELRTPLNVILGTVQLLELKKTDVDIKEHKYIKILKQNCYRLVRLINNVIDITKIDADFYKIKKQNCDIVNFVEEITVSVAEYALSKEITVVFDADTKQKVINCDPDQIERIVLNLLSNAIKFTPAGGKISVLVHDKGEKIELIVKDNGIGIPKDKQKSIFKRFEQVDKSLSRHEGSGIGLSLVKALVEKHDGNIAVNSEENKGSEFIIGLPCNIQNSESEESWIVQSLLKRPEKIKIEFSDI</sequence>
<evidence type="ECO:0000256" key="2">
    <source>
        <dbReference type="ARBA" id="ARBA00012438"/>
    </source>
</evidence>
<dbReference type="Gene3D" id="3.30.565.10">
    <property type="entry name" value="Histidine kinase-like ATPase, C-terminal domain"/>
    <property type="match status" value="1"/>
</dbReference>
<dbReference type="InterPro" id="IPR036890">
    <property type="entry name" value="HATPase_C_sf"/>
</dbReference>
<dbReference type="SMART" id="SM00387">
    <property type="entry name" value="HATPase_c"/>
    <property type="match status" value="1"/>
</dbReference>
<dbReference type="FunFam" id="1.10.287.130:FF:000001">
    <property type="entry name" value="Two-component sensor histidine kinase"/>
    <property type="match status" value="1"/>
</dbReference>
<gene>
    <name evidence="10" type="ORF">LY60_00701</name>
</gene>
<keyword evidence="8" id="KW-0902">Two-component regulatory system</keyword>
<evidence type="ECO:0000256" key="7">
    <source>
        <dbReference type="ARBA" id="ARBA00022840"/>
    </source>
</evidence>
<keyword evidence="7" id="KW-0067">ATP-binding</keyword>